<dbReference type="Gene3D" id="3.30.1330.30">
    <property type="match status" value="1"/>
</dbReference>
<accession>A0ABV3Q3Q9</accession>
<organism evidence="2 3">
    <name type="scientific">Jeotgalibacillus marinus</name>
    <dbReference type="NCBI Taxonomy" id="86667"/>
    <lineage>
        <taxon>Bacteria</taxon>
        <taxon>Bacillati</taxon>
        <taxon>Bacillota</taxon>
        <taxon>Bacilli</taxon>
        <taxon>Bacillales</taxon>
        <taxon>Caryophanaceae</taxon>
        <taxon>Jeotgalibacillus</taxon>
    </lineage>
</organism>
<dbReference type="EMBL" id="JBFMIA010000006">
    <property type="protein sequence ID" value="MEW9501909.1"/>
    <property type="molecule type" value="Genomic_DNA"/>
</dbReference>
<evidence type="ECO:0000313" key="2">
    <source>
        <dbReference type="EMBL" id="MEW9501909.1"/>
    </source>
</evidence>
<feature type="compositionally biased region" description="Basic and acidic residues" evidence="1">
    <location>
        <begin position="121"/>
        <end position="133"/>
    </location>
</feature>
<dbReference type="PIRSF" id="PIRSF034303">
    <property type="entry name" value="DUF1694"/>
    <property type="match status" value="1"/>
</dbReference>
<keyword evidence="3" id="KW-1185">Reference proteome</keyword>
<comment type="caution">
    <text evidence="2">The sequence shown here is derived from an EMBL/GenBank/DDBJ whole genome shotgun (WGS) entry which is preliminary data.</text>
</comment>
<sequence>MAEGKKNVDDYLQEGIYGAKDTLPDERRMYLGTIRERIELVLLQNQLREDELYPEVEQAIKAYPDIHLYLNGNMAYRFLSKYIQLASNTNASYTVVTNKEHNSPYGLVAAHGAAVEREEIDIQKRTSKDDKNKSKGSFFSKLFGENK</sequence>
<name>A0ABV3Q3Q9_9BACL</name>
<evidence type="ECO:0000256" key="1">
    <source>
        <dbReference type="SAM" id="MobiDB-lite"/>
    </source>
</evidence>
<feature type="region of interest" description="Disordered" evidence="1">
    <location>
        <begin position="121"/>
        <end position="147"/>
    </location>
</feature>
<dbReference type="SUPFAM" id="SSF160515">
    <property type="entry name" value="YueI-like"/>
    <property type="match status" value="1"/>
</dbReference>
<dbReference type="Proteomes" id="UP001556040">
    <property type="component" value="Unassembled WGS sequence"/>
</dbReference>
<dbReference type="InterPro" id="IPR029064">
    <property type="entry name" value="Ribosomal_eL30-like_sf"/>
</dbReference>
<dbReference type="InterPro" id="IPR012543">
    <property type="entry name" value="DUF1694"/>
</dbReference>
<protein>
    <submittedName>
        <fullName evidence="2">YueI family protein</fullName>
    </submittedName>
</protein>
<dbReference type="Pfam" id="PF07997">
    <property type="entry name" value="DUF1694"/>
    <property type="match status" value="1"/>
</dbReference>
<reference evidence="2 3" key="1">
    <citation type="journal article" date="1979" name="Int. J. Syst. Evol. Microbiol.">
        <title>Bacillus globisporus subsp. marinus subsp. nov.</title>
        <authorList>
            <person name="Liu H."/>
        </authorList>
    </citation>
    <scope>NUCLEOTIDE SEQUENCE [LARGE SCALE GENOMIC DNA]</scope>
    <source>
        <strain evidence="2 3">DSM 1297</strain>
    </source>
</reference>
<proteinExistence type="predicted"/>
<gene>
    <name evidence="2" type="ORF">AB1471_08855</name>
</gene>
<evidence type="ECO:0000313" key="3">
    <source>
        <dbReference type="Proteomes" id="UP001556040"/>
    </source>
</evidence>
<dbReference type="RefSeq" id="WP_367779398.1">
    <property type="nucleotide sequence ID" value="NZ_JBFMIA010000006.1"/>
</dbReference>